<feature type="compositionally biased region" description="Basic and acidic residues" evidence="1">
    <location>
        <begin position="233"/>
        <end position="251"/>
    </location>
</feature>
<feature type="region of interest" description="Disordered" evidence="1">
    <location>
        <begin position="1"/>
        <end position="143"/>
    </location>
</feature>
<organism evidence="2 3">
    <name type="scientific">Ophiocordyceps sinensis</name>
    <dbReference type="NCBI Taxonomy" id="72228"/>
    <lineage>
        <taxon>Eukaryota</taxon>
        <taxon>Fungi</taxon>
        <taxon>Dikarya</taxon>
        <taxon>Ascomycota</taxon>
        <taxon>Pezizomycotina</taxon>
        <taxon>Sordariomycetes</taxon>
        <taxon>Hypocreomycetidae</taxon>
        <taxon>Hypocreales</taxon>
        <taxon>Ophiocordycipitaceae</taxon>
        <taxon>Ophiocordyceps</taxon>
    </lineage>
</organism>
<comment type="caution">
    <text evidence="2">The sequence shown here is derived from an EMBL/GenBank/DDBJ whole genome shotgun (WGS) entry which is preliminary data.</text>
</comment>
<name>A0A8H4PRK5_9HYPO</name>
<feature type="region of interest" description="Disordered" evidence="1">
    <location>
        <begin position="155"/>
        <end position="445"/>
    </location>
</feature>
<feature type="compositionally biased region" description="Basic residues" evidence="1">
    <location>
        <begin position="374"/>
        <end position="390"/>
    </location>
</feature>
<evidence type="ECO:0000313" key="3">
    <source>
        <dbReference type="Proteomes" id="UP000557566"/>
    </source>
</evidence>
<feature type="compositionally biased region" description="Polar residues" evidence="1">
    <location>
        <begin position="257"/>
        <end position="274"/>
    </location>
</feature>
<dbReference type="AlphaFoldDB" id="A0A8H4PRK5"/>
<feature type="compositionally biased region" description="Polar residues" evidence="1">
    <location>
        <begin position="397"/>
        <end position="412"/>
    </location>
</feature>
<feature type="compositionally biased region" description="Polar residues" evidence="1">
    <location>
        <begin position="1"/>
        <end position="21"/>
    </location>
</feature>
<dbReference type="OrthoDB" id="4953021at2759"/>
<sequence>MPTLQNDTIGNPRGQGSQSWTEAGRYDDGFDDLDVAGLEHLPSALPENRRHSSSFQWSETESMARRSSPLHPGETPTTAWQFDPDESLPPLSTPASGRDKLPDTAPLPTGPPPATEFEKLPTSTNKVDFSETASTTRRSSPVRLGDAAKYLFDFGDHLAPGPSPAIRPQENTQHGEAVQRPRPIRNGVHIPIDNIYDATPPPSNVRSRRSPEQAASSASLPSIGLAAPIAHQETSKRNKREKPVAQSRRDAYGSPLASPSRQGQKIRSQKSQPCQAGRAGAQQAEQDVAVEVGIPSSEVRQATTVLMQGDKKKKPKQRPKPPLQFDEISHQLLDPQIRPKTTALKTKPPQKPRMPIVSALRDSVQPSSPPVTVPRKRGAGKCPPPKKRAKAASTKRQQQTPVVDTAGQSPESDASWAPSKLRAKRASQVEKQREASPSPRADLSAPVKCPDLVVVVPSDSDSDSIASSVSAWVPARGAAKCAVLPMASPLHVPGESERIPAVTPSDDFLPAAATPELTMPDKCHDERLRLGDETNPSRNCRDKSQGLEEDSRPSPPDGLSKQLYRVVDALVRQLKSKEEASHRVAEVYRTNTARCIEKISNRQMEERKVLLESLAVDAVKFGQVVERARSTVLKDSRLRERSIQELEQSTAERVVRYEKAATSLRALHRQLLEGGGT</sequence>
<accession>A0A8H4PRK5</accession>
<evidence type="ECO:0000313" key="2">
    <source>
        <dbReference type="EMBL" id="KAF4509215.1"/>
    </source>
</evidence>
<feature type="compositionally biased region" description="Basic and acidic residues" evidence="1">
    <location>
        <begin position="539"/>
        <end position="552"/>
    </location>
</feature>
<keyword evidence="3" id="KW-1185">Reference proteome</keyword>
<reference evidence="2 3" key="1">
    <citation type="journal article" date="2020" name="Genome Biol. Evol.">
        <title>A new high-quality draft genome assembly of the Chinese cordyceps Ophiocordyceps sinensis.</title>
        <authorList>
            <person name="Shu R."/>
            <person name="Zhang J."/>
            <person name="Meng Q."/>
            <person name="Zhang H."/>
            <person name="Zhou G."/>
            <person name="Li M."/>
            <person name="Wu P."/>
            <person name="Zhao Y."/>
            <person name="Chen C."/>
            <person name="Qin Q."/>
        </authorList>
    </citation>
    <scope>NUCLEOTIDE SEQUENCE [LARGE SCALE GENOMIC DNA]</scope>
    <source>
        <strain evidence="2 3">IOZ07</strain>
    </source>
</reference>
<feature type="compositionally biased region" description="Polar residues" evidence="1">
    <location>
        <begin position="121"/>
        <end position="139"/>
    </location>
</feature>
<feature type="compositionally biased region" description="Low complexity" evidence="1">
    <location>
        <begin position="275"/>
        <end position="286"/>
    </location>
</feature>
<dbReference type="Proteomes" id="UP000557566">
    <property type="component" value="Unassembled WGS sequence"/>
</dbReference>
<protein>
    <submittedName>
        <fullName evidence="2">Uncharacterized protein</fullName>
    </submittedName>
</protein>
<evidence type="ECO:0000256" key="1">
    <source>
        <dbReference type="SAM" id="MobiDB-lite"/>
    </source>
</evidence>
<gene>
    <name evidence="2" type="ORF">G6O67_005497</name>
</gene>
<feature type="region of interest" description="Disordered" evidence="1">
    <location>
        <begin position="527"/>
        <end position="560"/>
    </location>
</feature>
<dbReference type="EMBL" id="JAAVMX010000005">
    <property type="protein sequence ID" value="KAF4509215.1"/>
    <property type="molecule type" value="Genomic_DNA"/>
</dbReference>
<proteinExistence type="predicted"/>